<dbReference type="EMBL" id="CAJHUC010001438">
    <property type="protein sequence ID" value="CAD7701121.1"/>
    <property type="molecule type" value="Genomic_DNA"/>
</dbReference>
<organism evidence="1 2">
    <name type="scientific">Ostreobium quekettii</name>
    <dbReference type="NCBI Taxonomy" id="121088"/>
    <lineage>
        <taxon>Eukaryota</taxon>
        <taxon>Viridiplantae</taxon>
        <taxon>Chlorophyta</taxon>
        <taxon>core chlorophytes</taxon>
        <taxon>Ulvophyceae</taxon>
        <taxon>TCBD clade</taxon>
        <taxon>Bryopsidales</taxon>
        <taxon>Ostreobineae</taxon>
        <taxon>Ostreobiaceae</taxon>
        <taxon>Ostreobium</taxon>
    </lineage>
</organism>
<proteinExistence type="predicted"/>
<gene>
    <name evidence="1" type="ORF">OSTQU699_LOCUS6480</name>
</gene>
<dbReference type="Proteomes" id="UP000708148">
    <property type="component" value="Unassembled WGS sequence"/>
</dbReference>
<dbReference type="InterPro" id="IPR016024">
    <property type="entry name" value="ARM-type_fold"/>
</dbReference>
<evidence type="ECO:0000313" key="2">
    <source>
        <dbReference type="Proteomes" id="UP000708148"/>
    </source>
</evidence>
<keyword evidence="2" id="KW-1185">Reference proteome</keyword>
<dbReference type="SUPFAM" id="SSF48371">
    <property type="entry name" value="ARM repeat"/>
    <property type="match status" value="1"/>
</dbReference>
<accession>A0A8S1J5K0</accession>
<comment type="caution">
    <text evidence="1">The sequence shown here is derived from an EMBL/GenBank/DDBJ whole genome shotgun (WGS) entry which is preliminary data.</text>
</comment>
<sequence length="1167" mass="125785">MESGTTAEKVAEVRASLTRLLRSFRGGSPLSLCQKLRAVLDEDADVIDEGCEVPASGLLSFLTALARETSDVDGAAALLDVVERVVAVLHARSRALLRAAYVDAVRMIIDLAVVKGRAAEAGPFGRVRVGIFRGMVGEGRWPVDGGSGQAGRLGASEVVVECEGDVVRLTRAACRVYTAALLCDGDGHDDDCPAPGPPPAFFEALREMLRCTEAGSTAQADLLIALGWGLRHGPGGLLARCVLDALWSVEAVIREGVGRGQPGERAACGWEAAVLRVLETLVDALERAGVQGVATGSLCRALVQVAISCERNSHLQAHLLRVLKALAVTTPLLAVEFEALLPLLGAEDPVREVLAGCVRQLVDTLPEDFLSTQGTVGGVDEEMEDVIEDVESRDSLLPRGHTQPPIVGWQANTVDSSCSHDWVQFRRLEGVFALFIASLFPDPSGPKLEKLRTLLVLITAASGRPHINLLVALSRACELWFQQASLASVPTSPASECSRILEVALALLVPTLQALSSTSCDQPSLQELSSLLAQSIPKMLNSIWAHFSKSGAIDLSGAGTEWAERLKLQVLQAAVAVETLGQHSAGARRPLLCKTIVHSMAGCTSVPLKAAIQLVTPVVSAYECQALPGCSKQSGSHSGQDLPSAENCLQQLASHLDCMDETVRWATGVSLGMHIMAFNAATLSQWVDVVHKLLQLLSEVLFKIGWEPWQFKTGPAVSAICDDEGDLVVKHLVHLSTWEPFCKALLADGSSTKVKAVVFRSIHKYLVHANPSHIMASQAVLDLIFQAAIHECAVLPSETHRVLLALLQERVMAEWARGSHEQQGALRVVEALKDHLARAHEANTTAILQQLAALHTALMGQEAAVVTVQCLLENINSSKRSVSAMAESMLMKVADQEGVDLATLLLGSAHERCSLSMSSFLATRHQLLHEVASLLDESVEHIAALIIPNAIGYIGAIQDYNALRYLAQILGMSPQQLLLGNFHFAMSFVLWNNSASEFAAFKLKLLGPDNTQFLHHMEPYFGAVVAEIMWAAGEATHWSGHEDLKSVAILCHEKLHTFLRICGYAEPDLSDLKGRVAGFFVKLSKTFEFSKESYAARLQAWRALSVFVTVMRSQLMPHIPQVLAALRTGLVNEPDVTLRRLGVEACASFVDILQEHAPHWLGTIIGQ</sequence>
<dbReference type="AlphaFoldDB" id="A0A8S1J5K0"/>
<name>A0A8S1J5K0_9CHLO</name>
<protein>
    <submittedName>
        <fullName evidence="1">Uncharacterized protein</fullName>
    </submittedName>
</protein>
<feature type="non-terminal residue" evidence="1">
    <location>
        <position position="1167"/>
    </location>
</feature>
<evidence type="ECO:0000313" key="1">
    <source>
        <dbReference type="EMBL" id="CAD7701121.1"/>
    </source>
</evidence>
<reference evidence="1" key="1">
    <citation type="submission" date="2020-12" db="EMBL/GenBank/DDBJ databases">
        <authorList>
            <person name="Iha C."/>
        </authorList>
    </citation>
    <scope>NUCLEOTIDE SEQUENCE</scope>
</reference>